<organism evidence="10 11">
    <name type="scientific">Egibacter rhizosphaerae</name>
    <dbReference type="NCBI Taxonomy" id="1670831"/>
    <lineage>
        <taxon>Bacteria</taxon>
        <taxon>Bacillati</taxon>
        <taxon>Actinomycetota</taxon>
        <taxon>Nitriliruptoria</taxon>
        <taxon>Egibacterales</taxon>
        <taxon>Egibacteraceae</taxon>
        <taxon>Egibacter</taxon>
    </lineage>
</organism>
<dbReference type="EMBL" id="CP036402">
    <property type="protein sequence ID" value="QBI21709.1"/>
    <property type="molecule type" value="Genomic_DNA"/>
</dbReference>
<dbReference type="SUPFAM" id="SSF56645">
    <property type="entry name" value="Acyl-CoA dehydrogenase NM domain-like"/>
    <property type="match status" value="1"/>
</dbReference>
<evidence type="ECO:0000256" key="4">
    <source>
        <dbReference type="ARBA" id="ARBA00022827"/>
    </source>
</evidence>
<dbReference type="KEGG" id="erz:ER308_20485"/>
<feature type="domain" description="Acyl-CoA dehydrogenase/oxidase N-terminal" evidence="9">
    <location>
        <begin position="11"/>
        <end position="121"/>
    </location>
</feature>
<keyword evidence="3 6" id="KW-0285">Flavoprotein</keyword>
<evidence type="ECO:0000256" key="2">
    <source>
        <dbReference type="ARBA" id="ARBA00009347"/>
    </source>
</evidence>
<dbReference type="Gene3D" id="1.10.540.10">
    <property type="entry name" value="Acyl-CoA dehydrogenase/oxidase, N-terminal domain"/>
    <property type="match status" value="1"/>
</dbReference>
<dbReference type="FunFam" id="1.20.140.10:FF:000004">
    <property type="entry name" value="Acyl-CoA dehydrogenase FadE25"/>
    <property type="match status" value="1"/>
</dbReference>
<sequence>MVTGTRPGADTDRHTALLARVHEFVRERVAPRAEADEARGRFPRDLFDEAATLGLAGFPFDRGEGGGGAPTPVTLGAIEALASGALALGMGLSVHHLATGVVLRHAHPGPREMILPDLLTGRRLAAYSLSEPQSGSDAAALDTRAERDGDAYVLTGTKAWVTHAGAADVYVVLCRTSNDRTRGISAFLVTADTPGLHFPPPERKMGLAASPTGQLVLDGARVPADHLLGEEGEGFPIALRALDGGRLGIAACAVGVAQAALDRAVDHAREREQFGQSISDFQGVQFMLADMAAAVAAARALFHDAATRRDRGESYGQLAAMAKLTATDGAMRVTTDAVQLLGGAGCRADEPVQRWFRETKVLQILEGTNQIQRLVIARGLLDPR</sequence>
<gene>
    <name evidence="10" type="ORF">ER308_20485</name>
</gene>
<dbReference type="Proteomes" id="UP000291469">
    <property type="component" value="Chromosome"/>
</dbReference>
<keyword evidence="11" id="KW-1185">Reference proteome</keyword>
<evidence type="ECO:0000256" key="6">
    <source>
        <dbReference type="RuleBase" id="RU362125"/>
    </source>
</evidence>
<dbReference type="InterPro" id="IPR046373">
    <property type="entry name" value="Acyl-CoA_Oxase/DH_mid-dom_sf"/>
</dbReference>
<evidence type="ECO:0000256" key="1">
    <source>
        <dbReference type="ARBA" id="ARBA00001974"/>
    </source>
</evidence>
<dbReference type="Pfam" id="PF02771">
    <property type="entry name" value="Acyl-CoA_dh_N"/>
    <property type="match status" value="1"/>
</dbReference>
<keyword evidence="4 6" id="KW-0274">FAD</keyword>
<dbReference type="FunFam" id="2.40.110.10:FF:000001">
    <property type="entry name" value="Acyl-CoA dehydrogenase, mitochondrial"/>
    <property type="match status" value="1"/>
</dbReference>
<evidence type="ECO:0000259" key="7">
    <source>
        <dbReference type="Pfam" id="PF00441"/>
    </source>
</evidence>
<dbReference type="InterPro" id="IPR006091">
    <property type="entry name" value="Acyl-CoA_Oxase/DH_mid-dom"/>
</dbReference>
<dbReference type="PIRSF" id="PIRSF016578">
    <property type="entry name" value="HsaA"/>
    <property type="match status" value="1"/>
</dbReference>
<dbReference type="PANTHER" id="PTHR43831">
    <property type="entry name" value="ISOBUTYRYL-COA DEHYDROGENASE"/>
    <property type="match status" value="1"/>
</dbReference>
<dbReference type="InterPro" id="IPR052547">
    <property type="entry name" value="Mito_Isobutyryl-CoADH"/>
</dbReference>
<dbReference type="RefSeq" id="WP_131156701.1">
    <property type="nucleotide sequence ID" value="NZ_CP036402.1"/>
</dbReference>
<dbReference type="GO" id="GO:0050660">
    <property type="term" value="F:flavin adenine dinucleotide binding"/>
    <property type="evidence" value="ECO:0007669"/>
    <property type="project" value="InterPro"/>
</dbReference>
<dbReference type="Gene3D" id="2.40.110.10">
    <property type="entry name" value="Butyryl-CoA Dehydrogenase, subunit A, domain 2"/>
    <property type="match status" value="1"/>
</dbReference>
<evidence type="ECO:0000313" key="10">
    <source>
        <dbReference type="EMBL" id="QBI21709.1"/>
    </source>
</evidence>
<dbReference type="InterPro" id="IPR009100">
    <property type="entry name" value="AcylCoA_DH/oxidase_NM_dom_sf"/>
</dbReference>
<evidence type="ECO:0000313" key="11">
    <source>
        <dbReference type="Proteomes" id="UP000291469"/>
    </source>
</evidence>
<evidence type="ECO:0000259" key="9">
    <source>
        <dbReference type="Pfam" id="PF02771"/>
    </source>
</evidence>
<dbReference type="InterPro" id="IPR009075">
    <property type="entry name" value="AcylCo_DH/oxidase_C"/>
</dbReference>
<comment type="similarity">
    <text evidence="2 6">Belongs to the acyl-CoA dehydrogenase family.</text>
</comment>
<evidence type="ECO:0000256" key="3">
    <source>
        <dbReference type="ARBA" id="ARBA00022630"/>
    </source>
</evidence>
<feature type="domain" description="Acyl-CoA oxidase/dehydrogenase middle" evidence="8">
    <location>
        <begin position="126"/>
        <end position="218"/>
    </location>
</feature>
<comment type="cofactor">
    <cofactor evidence="1 6">
        <name>FAD</name>
        <dbReference type="ChEBI" id="CHEBI:57692"/>
    </cofactor>
</comment>
<dbReference type="Pfam" id="PF02770">
    <property type="entry name" value="Acyl-CoA_dh_M"/>
    <property type="match status" value="1"/>
</dbReference>
<dbReference type="InterPro" id="IPR013786">
    <property type="entry name" value="AcylCoA_DH/ox_N"/>
</dbReference>
<name>A0A411YKG9_9ACTN</name>
<accession>A0A411YKG9</accession>
<dbReference type="Pfam" id="PF00441">
    <property type="entry name" value="Acyl-CoA_dh_1"/>
    <property type="match status" value="1"/>
</dbReference>
<dbReference type="InterPro" id="IPR037069">
    <property type="entry name" value="AcylCoA_DH/ox_N_sf"/>
</dbReference>
<evidence type="ECO:0000259" key="8">
    <source>
        <dbReference type="Pfam" id="PF02770"/>
    </source>
</evidence>
<keyword evidence="5 6" id="KW-0560">Oxidoreductase</keyword>
<dbReference type="GO" id="GO:0016627">
    <property type="term" value="F:oxidoreductase activity, acting on the CH-CH group of donors"/>
    <property type="evidence" value="ECO:0007669"/>
    <property type="project" value="InterPro"/>
</dbReference>
<dbReference type="InterPro" id="IPR036250">
    <property type="entry name" value="AcylCo_DH-like_C"/>
</dbReference>
<dbReference type="SUPFAM" id="SSF47203">
    <property type="entry name" value="Acyl-CoA dehydrogenase C-terminal domain-like"/>
    <property type="match status" value="1"/>
</dbReference>
<dbReference type="AlphaFoldDB" id="A0A411YKG9"/>
<feature type="domain" description="Acyl-CoA dehydrogenase/oxidase C-terminal" evidence="7">
    <location>
        <begin position="232"/>
        <end position="381"/>
    </location>
</feature>
<reference evidence="10 11" key="1">
    <citation type="submission" date="2019-01" db="EMBL/GenBank/DDBJ databases">
        <title>Egibacter rhizosphaerae EGI 80759T.</title>
        <authorList>
            <person name="Chen D.-D."/>
            <person name="Tian Y."/>
            <person name="Jiao J.-Y."/>
            <person name="Zhang X.-T."/>
            <person name="Zhang Y.-G."/>
            <person name="Zhang Y."/>
            <person name="Xiao M."/>
            <person name="Shu W.-S."/>
            <person name="Li W.-J."/>
        </authorList>
    </citation>
    <scope>NUCLEOTIDE SEQUENCE [LARGE SCALE GENOMIC DNA]</scope>
    <source>
        <strain evidence="10 11">EGI 80759</strain>
    </source>
</reference>
<evidence type="ECO:0000256" key="5">
    <source>
        <dbReference type="ARBA" id="ARBA00023002"/>
    </source>
</evidence>
<proteinExistence type="inferred from homology"/>
<dbReference type="Gene3D" id="1.20.140.10">
    <property type="entry name" value="Butyryl-CoA Dehydrogenase, subunit A, domain 3"/>
    <property type="match status" value="1"/>
</dbReference>
<protein>
    <submittedName>
        <fullName evidence="10">Acyl-CoA dehydrogenase</fullName>
    </submittedName>
</protein>
<dbReference type="PANTHER" id="PTHR43831:SF1">
    <property type="entry name" value="ISOBUTYRYL-COA DEHYDROGENASE, MITOCHONDRIAL"/>
    <property type="match status" value="1"/>
</dbReference>
<dbReference type="OrthoDB" id="142556at2"/>